<feature type="transmembrane region" description="Helical" evidence="7">
    <location>
        <begin position="44"/>
        <end position="70"/>
    </location>
</feature>
<evidence type="ECO:0000256" key="3">
    <source>
        <dbReference type="ARBA" id="ARBA00022475"/>
    </source>
</evidence>
<name>A0A6J7IZ00_9ZZZZ</name>
<evidence type="ECO:0000256" key="6">
    <source>
        <dbReference type="ARBA" id="ARBA00023136"/>
    </source>
</evidence>
<evidence type="ECO:0000313" key="8">
    <source>
        <dbReference type="EMBL" id="CAB4935554.1"/>
    </source>
</evidence>
<evidence type="ECO:0000256" key="7">
    <source>
        <dbReference type="SAM" id="Phobius"/>
    </source>
</evidence>
<protein>
    <submittedName>
        <fullName evidence="8">Unannotated protein</fullName>
    </submittedName>
</protein>
<reference evidence="8" key="1">
    <citation type="submission" date="2020-05" db="EMBL/GenBank/DDBJ databases">
        <authorList>
            <person name="Chiriac C."/>
            <person name="Salcher M."/>
            <person name="Ghai R."/>
            <person name="Kavagutti S V."/>
        </authorList>
    </citation>
    <scope>NUCLEOTIDE SEQUENCE</scope>
</reference>
<dbReference type="PANTHER" id="PTHR33508">
    <property type="entry name" value="UPF0056 MEMBRANE PROTEIN YHCE"/>
    <property type="match status" value="1"/>
</dbReference>
<feature type="transmembrane region" description="Helical" evidence="7">
    <location>
        <begin position="172"/>
        <end position="192"/>
    </location>
</feature>
<dbReference type="GO" id="GO:0005886">
    <property type="term" value="C:plasma membrane"/>
    <property type="evidence" value="ECO:0007669"/>
    <property type="project" value="UniProtKB-SubCell"/>
</dbReference>
<comment type="subcellular location">
    <subcellularLocation>
        <location evidence="1">Cell membrane</location>
        <topology evidence="1">Multi-pass membrane protein</topology>
    </subcellularLocation>
</comment>
<gene>
    <name evidence="8" type="ORF">UFOPK3720_00960</name>
</gene>
<dbReference type="PANTHER" id="PTHR33508:SF1">
    <property type="entry name" value="UPF0056 MEMBRANE PROTEIN YHCE"/>
    <property type="match status" value="1"/>
</dbReference>
<feature type="transmembrane region" description="Helical" evidence="7">
    <location>
        <begin position="76"/>
        <end position="95"/>
    </location>
</feature>
<sequence length="205" mass="21415">MNISDGDYLITTIVALFAVMGILALPPVFLAATTGLAPDARRKVAFQTTLAVALTLTVSFFVGTYILALFKIEMDAFKVAGALVVANMAWGMIMARPSAIMDTQGKNPAVIPLAIPKTAGPGAIATVITLGETHTWQSSVGNMIVIVIVTGIALAFMLGAGRIEKALGESGLSIVSRIFGLLLLSIAITSIMESLLQYFPGWAGT</sequence>
<keyword evidence="4 7" id="KW-0812">Transmembrane</keyword>
<comment type="similarity">
    <text evidence="2">Belongs to the UPF0056 (MarC) family.</text>
</comment>
<feature type="transmembrane region" description="Helical" evidence="7">
    <location>
        <begin position="140"/>
        <end position="160"/>
    </location>
</feature>
<evidence type="ECO:0000256" key="1">
    <source>
        <dbReference type="ARBA" id="ARBA00004651"/>
    </source>
</evidence>
<dbReference type="EMBL" id="CAFBNB010000172">
    <property type="protein sequence ID" value="CAB4935554.1"/>
    <property type="molecule type" value="Genomic_DNA"/>
</dbReference>
<organism evidence="8">
    <name type="scientific">freshwater metagenome</name>
    <dbReference type="NCBI Taxonomy" id="449393"/>
    <lineage>
        <taxon>unclassified sequences</taxon>
        <taxon>metagenomes</taxon>
        <taxon>ecological metagenomes</taxon>
    </lineage>
</organism>
<proteinExistence type="inferred from homology"/>
<accession>A0A6J7IZ00</accession>
<evidence type="ECO:0000256" key="5">
    <source>
        <dbReference type="ARBA" id="ARBA00022989"/>
    </source>
</evidence>
<dbReference type="AlphaFoldDB" id="A0A6J7IZ00"/>
<dbReference type="NCBIfam" id="TIGR00427">
    <property type="entry name" value="NAAT family transporter"/>
    <property type="match status" value="1"/>
</dbReference>
<keyword evidence="3" id="KW-1003">Cell membrane</keyword>
<dbReference type="Pfam" id="PF01914">
    <property type="entry name" value="MarC"/>
    <property type="match status" value="1"/>
</dbReference>
<evidence type="ECO:0000256" key="2">
    <source>
        <dbReference type="ARBA" id="ARBA00009784"/>
    </source>
</evidence>
<feature type="transmembrane region" description="Helical" evidence="7">
    <location>
        <begin position="12"/>
        <end position="32"/>
    </location>
</feature>
<keyword evidence="6 7" id="KW-0472">Membrane</keyword>
<keyword evidence="5 7" id="KW-1133">Transmembrane helix</keyword>
<evidence type="ECO:0000256" key="4">
    <source>
        <dbReference type="ARBA" id="ARBA00022692"/>
    </source>
</evidence>
<dbReference type="InterPro" id="IPR002771">
    <property type="entry name" value="Multi_antbiot-R_MarC"/>
</dbReference>